<keyword evidence="2" id="KW-0614">Plasmid</keyword>
<name>A0A5C2M5Z9_SALER</name>
<evidence type="ECO:0000256" key="1">
    <source>
        <dbReference type="SAM" id="MobiDB-lite"/>
    </source>
</evidence>
<sequence length="180" mass="20310">MTRSRICPDTESTGLSPASDALPVRETTEQFAQVFFGKSVSLLTPEERFTTVYAGSRDIPADLHPASWFPADTWFRNELRACAAYVGRRQGWPLYHASEAERLRALYPLRLATPATDPGKQLLTRTALLKAGYSRATIAAMTPVAERQNRHSGDWYPLYRVQTETRDDSGKKHDVPEYFT</sequence>
<accession>A0A5C2M5Z9</accession>
<evidence type="ECO:0000313" key="3">
    <source>
        <dbReference type="Proteomes" id="UP000323088"/>
    </source>
</evidence>
<dbReference type="EMBL" id="CP043774">
    <property type="protein sequence ID" value="QEP99340.1"/>
    <property type="molecule type" value="Genomic_DNA"/>
</dbReference>
<organism evidence="2 3">
    <name type="scientific">Salmonella enterica</name>
    <name type="common">Salmonella choleraesuis</name>
    <dbReference type="NCBI Taxonomy" id="28901"/>
    <lineage>
        <taxon>Bacteria</taxon>
        <taxon>Pseudomonadati</taxon>
        <taxon>Pseudomonadota</taxon>
        <taxon>Gammaproteobacteria</taxon>
        <taxon>Enterobacterales</taxon>
        <taxon>Enterobacteriaceae</taxon>
        <taxon>Salmonella</taxon>
    </lineage>
</organism>
<geneLocation type="plasmid" evidence="2 3">
    <name>p1</name>
</geneLocation>
<protein>
    <submittedName>
        <fullName evidence="2">Cytoplasmic protein</fullName>
    </submittedName>
</protein>
<feature type="region of interest" description="Disordered" evidence="1">
    <location>
        <begin position="1"/>
        <end position="20"/>
    </location>
</feature>
<gene>
    <name evidence="2" type="ORF">F1527_24000</name>
</gene>
<dbReference type="AlphaFoldDB" id="A0A5C2M5Z9"/>
<dbReference type="Proteomes" id="UP000323088">
    <property type="component" value="Plasmid p1"/>
</dbReference>
<evidence type="ECO:0000313" key="2">
    <source>
        <dbReference type="EMBL" id="QEP99340.1"/>
    </source>
</evidence>
<reference evidence="2 3" key="1">
    <citation type="submission" date="2019-09" db="EMBL/GenBank/DDBJ databases">
        <title>Analyses of genetics and pathogenesis of a Salmonella species QH with narrow spectrum of antibiotic resistance isolated from Yak.</title>
        <authorList>
            <person name="Han S."/>
        </authorList>
    </citation>
    <scope>NUCLEOTIDE SEQUENCE [LARGE SCALE GENOMIC DNA]</scope>
    <source>
        <strain evidence="2 3">QH</strain>
        <plasmid evidence="2 3">p1</plasmid>
    </source>
</reference>
<proteinExistence type="predicted"/>
<dbReference type="RefSeq" id="WP_000198609.1">
    <property type="nucleotide sequence ID" value="NZ_CP043774.1"/>
</dbReference>